<gene>
    <name evidence="1" type="ORF">BACCOPRO_00476</name>
</gene>
<proteinExistence type="predicted"/>
<organism evidence="1 2">
    <name type="scientific">Phocaeicola coprophilus DSM 18228 = JCM 13818</name>
    <dbReference type="NCBI Taxonomy" id="547042"/>
    <lineage>
        <taxon>Bacteria</taxon>
        <taxon>Pseudomonadati</taxon>
        <taxon>Bacteroidota</taxon>
        <taxon>Bacteroidia</taxon>
        <taxon>Bacteroidales</taxon>
        <taxon>Bacteroidaceae</taxon>
        <taxon>Phocaeicola</taxon>
    </lineage>
</organism>
<comment type="caution">
    <text evidence="1">The sequence shown here is derived from an EMBL/GenBank/DDBJ whole genome shotgun (WGS) entry which is preliminary data.</text>
</comment>
<dbReference type="Proteomes" id="UP000014073">
    <property type="component" value="Unassembled WGS sequence"/>
</dbReference>
<dbReference type="HOGENOM" id="CLU_2840537_0_0_10"/>
<dbReference type="STRING" id="547042.BACCOPRO_00476"/>
<evidence type="ECO:0000313" key="2">
    <source>
        <dbReference type="Proteomes" id="UP000014073"/>
    </source>
</evidence>
<accession>S0F4L8</accession>
<name>S0F4L8_9BACT</name>
<sequence>MPILLQAHHNLLSLPYFSDPGYIPAFLSLPGSKPDDAKISGRRCHKIVRSLKLNYAVVGAGSCGR</sequence>
<reference evidence="1 2" key="1">
    <citation type="submission" date="2008-12" db="EMBL/GenBank/DDBJ databases">
        <authorList>
            <person name="Fulton L."/>
            <person name="Clifton S."/>
            <person name="Fulton B."/>
            <person name="Xu J."/>
            <person name="Minx P."/>
            <person name="Pepin K.H."/>
            <person name="Johnson M."/>
            <person name="Bhonagiri V."/>
            <person name="Nash W.E."/>
            <person name="Mardis E.R."/>
            <person name="Wilson R.K."/>
        </authorList>
    </citation>
    <scope>NUCLEOTIDE SEQUENCE [LARGE SCALE GENOMIC DNA]</scope>
    <source>
        <strain evidence="1 2">DSM 18228</strain>
    </source>
</reference>
<dbReference type="AlphaFoldDB" id="S0F4L8"/>
<keyword evidence="2" id="KW-1185">Reference proteome</keyword>
<evidence type="ECO:0000313" key="1">
    <source>
        <dbReference type="EMBL" id="EEF74994.1"/>
    </source>
</evidence>
<dbReference type="EMBL" id="ACBW01000031">
    <property type="protein sequence ID" value="EEF74994.1"/>
    <property type="molecule type" value="Genomic_DNA"/>
</dbReference>
<protein>
    <submittedName>
        <fullName evidence="1">Uncharacterized protein</fullName>
    </submittedName>
</protein>